<dbReference type="InterPro" id="IPR023213">
    <property type="entry name" value="CAT-like_dom_sf"/>
</dbReference>
<protein>
    <recommendedName>
        <fullName evidence="3">Condensation domain-containing protein</fullName>
    </recommendedName>
</protein>
<comment type="caution">
    <text evidence="1">The sequence shown here is derived from an EMBL/GenBank/DDBJ whole genome shotgun (WGS) entry which is preliminary data.</text>
</comment>
<reference evidence="1 2" key="1">
    <citation type="submission" date="2023-11" db="EMBL/GenBank/DDBJ databases">
        <title>Halocaridina rubra genome assembly.</title>
        <authorList>
            <person name="Smith C."/>
        </authorList>
    </citation>
    <scope>NUCLEOTIDE SEQUENCE [LARGE SCALE GENOMIC DNA]</scope>
    <source>
        <strain evidence="1">EP-1</strain>
        <tissue evidence="1">Whole</tissue>
    </source>
</reference>
<dbReference type="AlphaFoldDB" id="A0AAN8X5M4"/>
<evidence type="ECO:0000313" key="2">
    <source>
        <dbReference type="Proteomes" id="UP001381693"/>
    </source>
</evidence>
<keyword evidence="2" id="KW-1185">Reference proteome</keyword>
<dbReference type="Proteomes" id="UP001381693">
    <property type="component" value="Unassembled WGS sequence"/>
</dbReference>
<gene>
    <name evidence="1" type="ORF">SK128_016878</name>
</gene>
<name>A0AAN8X5M4_HALRR</name>
<evidence type="ECO:0000313" key="1">
    <source>
        <dbReference type="EMBL" id="KAK7074778.1"/>
    </source>
</evidence>
<organism evidence="1 2">
    <name type="scientific">Halocaridina rubra</name>
    <name type="common">Hawaiian red shrimp</name>
    <dbReference type="NCBI Taxonomy" id="373956"/>
    <lineage>
        <taxon>Eukaryota</taxon>
        <taxon>Metazoa</taxon>
        <taxon>Ecdysozoa</taxon>
        <taxon>Arthropoda</taxon>
        <taxon>Crustacea</taxon>
        <taxon>Multicrustacea</taxon>
        <taxon>Malacostraca</taxon>
        <taxon>Eumalacostraca</taxon>
        <taxon>Eucarida</taxon>
        <taxon>Decapoda</taxon>
        <taxon>Pleocyemata</taxon>
        <taxon>Caridea</taxon>
        <taxon>Atyoidea</taxon>
        <taxon>Atyidae</taxon>
        <taxon>Halocaridina</taxon>
    </lineage>
</organism>
<dbReference type="EMBL" id="JAXCGZ010011460">
    <property type="protein sequence ID" value="KAK7074778.1"/>
    <property type="molecule type" value="Genomic_DNA"/>
</dbReference>
<dbReference type="SUPFAM" id="SSF52777">
    <property type="entry name" value="CoA-dependent acyltransferases"/>
    <property type="match status" value="1"/>
</dbReference>
<dbReference type="Gene3D" id="3.30.559.30">
    <property type="entry name" value="Nonribosomal peptide synthetase, condensation domain"/>
    <property type="match status" value="1"/>
</dbReference>
<accession>A0AAN8X5M4</accession>
<dbReference type="Gene3D" id="3.30.559.10">
    <property type="entry name" value="Chloramphenicol acetyltransferase-like domain"/>
    <property type="match status" value="1"/>
</dbReference>
<proteinExistence type="predicted"/>
<sequence length="390" mass="45247">MKISHIWRSREGMLSPDTDLTAEMERLNLQGFQPTDAVPWKVRLIPREPDDECHIEGLKKNYPHQYELSFLYNHAIVDGMDAVMMCNWVHKLLDDVISARVVTYEQTGIFGDYREIDHLLLDNRRQWLKRDKGYFDFIKSTIPSYDSVPTLLEAFPRNDVEPLSGHIIKLIDAKTSEILQAKCSAAGVTFNSLCIAAANIGAMEACRDMGLFQDSYKINCMNFVNSRRYLPTKEYMHGCFISPLTYSSEVRSNTINHFWDYCKKVNQDLHSDFKARRSLDQKIVREMVEADFPKFNYTDNLRPVLHDFSVNFFKDATKIVPGNGQNVQLSNIVTVNKIHKFINCLMHEIMIFRGKTQYTLTYATDLFTEETAQIIAEHFLRVLKNIEENL</sequence>
<evidence type="ECO:0008006" key="3">
    <source>
        <dbReference type="Google" id="ProtNLM"/>
    </source>
</evidence>